<sequence>MTLRSPGFGVRTAAAIFAAAVGLFCVPASAQAPKAGTGLTAVPQPVVETGMHGAAINALTPVKGGQIATVSDDKTIRLWNAADGRLNATLRVPVAAGPEGALHAIAASPSGAFIAVGGSTGFAADGTASLYVYNVDKRSWAGRISLDQPIADTINDLAFSPDAKWLAVATNDRRGLRVVDMKARTAQVIDADYGDAITRIAFAADGRLAAASLDGMVRLYGPDMKRQATYRAPGGLTPFDVAFSPDGATLAVSFLDGDRIALLGGRDLKSGRFLDGGGGRGGHLSVVAWSDGGDALTAAGTYGDASGRKFLRRWRLGDGTASDIPAGFDTVLGLAPLPGGIVAWAAADPAWGLIGADGAPILTRERATADFRDQVDGSFQVSADGARVRFGLGRGGALPFVYDLVSGDYQPADAGPVRAPANLAHLAGWRNGTAPTMDGKPLALEANEIARSAALSATAKRLVLGTDFGLKAYEGGRLLWKSDLPSPVWAVALAEQAGWVVAGLGDGSIRWFDLETGRQALSFFPHADGRRWLVSTVEGFFDHGPGGEKLFGYVVNTLDGGKPKGADWISIDQVYSLFYRRDLVVAKLRRSGEGDIAAAAAKIGGVVAVVDRGLPPALSIAEICEIGDGAAQTCRPPAADGAPLRLATDRIRLKYRAVDQGGGIGRVVVRLNGAVVQGGAASSISKQGEQTGERMVELGQGTAEIRLSAFNAAGEIEVDRDKQPVLAIVVERPAPVAAAPPPPAPIATAPAPTSPVAVAPVAPVAPAPEPAAVGDPPVAGGKIFVVAIGVDRFQTPEIPPLVNAAADATGIAQALDGPSTRLTLLTDEQASRAAILAALDRLAAEAGPDDTAVIFLAGHGVPIEGRYYFLPSDIATKSREAIQTQGINQDEIIEALGRLRAWRAAVVLDTCFAGLLAVEDAVFRQSANDTVAGQLVRASGRFILAGAASKEEALDGVNGHGVFTGALIDGLRGLADTEVRGNRDQVVDVFEIGEFARKTVPEIAQRIREGHRQSPRWFFTGSDVFPLTRIGKGG</sequence>
<dbReference type="Pfam" id="PF00656">
    <property type="entry name" value="Peptidase_C14"/>
    <property type="match status" value="1"/>
</dbReference>
<dbReference type="OrthoDB" id="235631at2"/>
<dbReference type="SUPFAM" id="SSF52129">
    <property type="entry name" value="Caspase-like"/>
    <property type="match status" value="1"/>
</dbReference>
<evidence type="ECO:0000256" key="2">
    <source>
        <dbReference type="SAM" id="SignalP"/>
    </source>
</evidence>
<evidence type="ECO:0000313" key="5">
    <source>
        <dbReference type="Proteomes" id="UP000245461"/>
    </source>
</evidence>
<dbReference type="GO" id="GO:0006508">
    <property type="term" value="P:proteolysis"/>
    <property type="evidence" value="ECO:0007669"/>
    <property type="project" value="InterPro"/>
</dbReference>
<keyword evidence="2" id="KW-0732">Signal</keyword>
<gene>
    <name evidence="4" type="ORF">DKG74_18305</name>
</gene>
<dbReference type="GO" id="GO:0004197">
    <property type="term" value="F:cysteine-type endopeptidase activity"/>
    <property type="evidence" value="ECO:0007669"/>
    <property type="project" value="InterPro"/>
</dbReference>
<feature type="signal peptide" evidence="2">
    <location>
        <begin position="1"/>
        <end position="30"/>
    </location>
</feature>
<dbReference type="Gene3D" id="2.130.10.10">
    <property type="entry name" value="YVTN repeat-like/Quinoprotein amine dehydrogenase"/>
    <property type="match status" value="3"/>
</dbReference>
<proteinExistence type="predicted"/>
<feature type="repeat" description="WD" evidence="1">
    <location>
        <begin position="67"/>
        <end position="89"/>
    </location>
</feature>
<dbReference type="SUPFAM" id="SSF50978">
    <property type="entry name" value="WD40 repeat-like"/>
    <property type="match status" value="1"/>
</dbReference>
<dbReference type="InterPro" id="IPR036322">
    <property type="entry name" value="WD40_repeat_dom_sf"/>
</dbReference>
<dbReference type="InterPro" id="IPR001680">
    <property type="entry name" value="WD40_rpt"/>
</dbReference>
<feature type="domain" description="Peptidase C14 caspase" evidence="3">
    <location>
        <begin position="786"/>
        <end position="1003"/>
    </location>
</feature>
<keyword evidence="5" id="KW-1185">Reference proteome</keyword>
<dbReference type="PANTHER" id="PTHR19879">
    <property type="entry name" value="TRANSCRIPTION INITIATION FACTOR TFIID"/>
    <property type="match status" value="1"/>
</dbReference>
<dbReference type="Proteomes" id="UP000245461">
    <property type="component" value="Unassembled WGS sequence"/>
</dbReference>
<reference evidence="4 5" key="1">
    <citation type="submission" date="2018-05" db="EMBL/GenBank/DDBJ databases">
        <title>Zavarzinia sp. HR-AS.</title>
        <authorList>
            <person name="Lee Y."/>
            <person name="Jeon C.O."/>
        </authorList>
    </citation>
    <scope>NUCLEOTIDE SEQUENCE [LARGE SCALE GENOMIC DNA]</scope>
    <source>
        <strain evidence="4 5">HR-AS</strain>
    </source>
</reference>
<evidence type="ECO:0000313" key="4">
    <source>
        <dbReference type="EMBL" id="PWR18582.1"/>
    </source>
</evidence>
<organism evidence="4 5">
    <name type="scientific">Zavarzinia aquatilis</name>
    <dbReference type="NCBI Taxonomy" id="2211142"/>
    <lineage>
        <taxon>Bacteria</taxon>
        <taxon>Pseudomonadati</taxon>
        <taxon>Pseudomonadota</taxon>
        <taxon>Alphaproteobacteria</taxon>
        <taxon>Rhodospirillales</taxon>
        <taxon>Zavarziniaceae</taxon>
        <taxon>Zavarzinia</taxon>
    </lineage>
</organism>
<dbReference type="SMART" id="SM00320">
    <property type="entry name" value="WD40"/>
    <property type="match status" value="6"/>
</dbReference>
<comment type="caution">
    <text evidence="4">The sequence shown here is derived from an EMBL/GenBank/DDBJ whole genome shotgun (WGS) entry which is preliminary data.</text>
</comment>
<dbReference type="InterPro" id="IPR011600">
    <property type="entry name" value="Pept_C14_caspase"/>
</dbReference>
<dbReference type="PROSITE" id="PS50082">
    <property type="entry name" value="WD_REPEATS_2"/>
    <property type="match status" value="1"/>
</dbReference>
<dbReference type="PANTHER" id="PTHR19879:SF9">
    <property type="entry name" value="TRANSCRIPTION INITIATION FACTOR TFIID SUBUNIT 5"/>
    <property type="match status" value="1"/>
</dbReference>
<dbReference type="InterPro" id="IPR029030">
    <property type="entry name" value="Caspase-like_dom_sf"/>
</dbReference>
<dbReference type="SUPFAM" id="SSF82171">
    <property type="entry name" value="DPP6 N-terminal domain-like"/>
    <property type="match status" value="1"/>
</dbReference>
<protein>
    <recommendedName>
        <fullName evidence="3">Peptidase C14 caspase domain-containing protein</fullName>
    </recommendedName>
</protein>
<evidence type="ECO:0000259" key="3">
    <source>
        <dbReference type="Pfam" id="PF00656"/>
    </source>
</evidence>
<dbReference type="Gene3D" id="3.40.50.1460">
    <property type="match status" value="1"/>
</dbReference>
<dbReference type="RefSeq" id="WP_109907628.1">
    <property type="nucleotide sequence ID" value="NZ_QGLE01000013.1"/>
</dbReference>
<keyword evidence="1" id="KW-0853">WD repeat</keyword>
<dbReference type="InterPro" id="IPR015943">
    <property type="entry name" value="WD40/YVTN_repeat-like_dom_sf"/>
</dbReference>
<feature type="chain" id="PRO_5016251787" description="Peptidase C14 caspase domain-containing protein" evidence="2">
    <location>
        <begin position="31"/>
        <end position="1034"/>
    </location>
</feature>
<dbReference type="EMBL" id="QGLE01000013">
    <property type="protein sequence ID" value="PWR18582.1"/>
    <property type="molecule type" value="Genomic_DNA"/>
</dbReference>
<accession>A0A317DW07</accession>
<name>A0A317DW07_9PROT</name>
<dbReference type="AlphaFoldDB" id="A0A317DW07"/>
<evidence type="ECO:0000256" key="1">
    <source>
        <dbReference type="PROSITE-ProRule" id="PRU00221"/>
    </source>
</evidence>
<dbReference type="Pfam" id="PF00400">
    <property type="entry name" value="WD40"/>
    <property type="match status" value="3"/>
</dbReference>